<evidence type="ECO:0000313" key="2">
    <source>
        <dbReference type="EMBL" id="KAA1419320.1"/>
    </source>
</evidence>
<keyword evidence="1" id="KW-0732">Signal</keyword>
<proteinExistence type="predicted"/>
<feature type="signal peptide" evidence="1">
    <location>
        <begin position="1"/>
        <end position="20"/>
    </location>
</feature>
<gene>
    <name evidence="2" type="ORF">F0U44_12825</name>
</gene>
<dbReference type="Proteomes" id="UP000325003">
    <property type="component" value="Unassembled WGS sequence"/>
</dbReference>
<comment type="caution">
    <text evidence="2">The sequence shown here is derived from an EMBL/GenBank/DDBJ whole genome shotgun (WGS) entry which is preliminary data.</text>
</comment>
<evidence type="ECO:0000256" key="1">
    <source>
        <dbReference type="SAM" id="SignalP"/>
    </source>
</evidence>
<dbReference type="SUPFAM" id="SSF89392">
    <property type="entry name" value="Prokaryotic lipoproteins and lipoprotein localization factors"/>
    <property type="match status" value="1"/>
</dbReference>
<reference evidence="2 3" key="1">
    <citation type="submission" date="2019-09" db="EMBL/GenBank/DDBJ databases">
        <title>Nocardioides panacisoli sp. nov., isolated from the soil of a ginseng field.</title>
        <authorList>
            <person name="Cho C."/>
        </authorList>
    </citation>
    <scope>NUCLEOTIDE SEQUENCE [LARGE SCALE GENOMIC DNA]</scope>
    <source>
        <strain evidence="2 3">BN130099</strain>
    </source>
</reference>
<dbReference type="EMBL" id="VUJV01000003">
    <property type="protein sequence ID" value="KAA1419320.1"/>
    <property type="molecule type" value="Genomic_DNA"/>
</dbReference>
<dbReference type="Gene3D" id="2.50.20.20">
    <property type="match status" value="1"/>
</dbReference>
<organism evidence="2 3">
    <name type="scientific">Nocardioides humilatus</name>
    <dbReference type="NCBI Taxonomy" id="2607660"/>
    <lineage>
        <taxon>Bacteria</taxon>
        <taxon>Bacillati</taxon>
        <taxon>Actinomycetota</taxon>
        <taxon>Actinomycetes</taxon>
        <taxon>Propionibacteriales</taxon>
        <taxon>Nocardioidaceae</taxon>
        <taxon>Nocardioides</taxon>
    </lineage>
</organism>
<feature type="chain" id="PRO_5039575723" description="LppX_LprAFG lipoprotein" evidence="1">
    <location>
        <begin position="21"/>
        <end position="256"/>
    </location>
</feature>
<evidence type="ECO:0000313" key="3">
    <source>
        <dbReference type="Proteomes" id="UP000325003"/>
    </source>
</evidence>
<evidence type="ECO:0008006" key="4">
    <source>
        <dbReference type="Google" id="ProtNLM"/>
    </source>
</evidence>
<reference evidence="2 3" key="2">
    <citation type="submission" date="2019-09" db="EMBL/GenBank/DDBJ databases">
        <authorList>
            <person name="Jin C."/>
        </authorList>
    </citation>
    <scope>NUCLEOTIDE SEQUENCE [LARGE SCALE GENOMIC DNA]</scope>
    <source>
        <strain evidence="2 3">BN130099</strain>
    </source>
</reference>
<dbReference type="PROSITE" id="PS51257">
    <property type="entry name" value="PROKAR_LIPOPROTEIN"/>
    <property type="match status" value="1"/>
</dbReference>
<dbReference type="RefSeq" id="WP_149728654.1">
    <property type="nucleotide sequence ID" value="NZ_VUJV01000003.1"/>
</dbReference>
<name>A0A5B1LHP3_9ACTN</name>
<dbReference type="InterPro" id="IPR029046">
    <property type="entry name" value="LolA/LolB/LppX"/>
</dbReference>
<keyword evidence="3" id="KW-1185">Reference proteome</keyword>
<accession>A0A5B1LHP3</accession>
<protein>
    <recommendedName>
        <fullName evidence="4">LppX_LprAFG lipoprotein</fullName>
    </recommendedName>
</protein>
<dbReference type="AlphaFoldDB" id="A0A5B1LHP3"/>
<sequence length="256" mass="27643">MRRWAAAAPVLALLVLGISACDDDSVKPDTLPRPEDATKGEAVDVDAFLDELRGSFDNGATARVTFDVAGQARLRGHGVVAYGEDGMDVDLQLSDWQVKGAEVDLRTIDESTYMKVPESRGLWVDVSAGGDPGLAGSVLEDADPRNQLDTAADTITEVRYLGDQQVEGGIVRRYQVVEEADATTAATSTGPAVTEYWFDADGQVVRRTVDLGASGTATFTWADWGAPVDIAPPPDDETVTVRELERLRKQQDRPHR</sequence>